<proteinExistence type="predicted"/>
<feature type="region of interest" description="Disordered" evidence="1">
    <location>
        <begin position="209"/>
        <end position="257"/>
    </location>
</feature>
<evidence type="ECO:0000313" key="2">
    <source>
        <dbReference type="EMBL" id="OEU10926.1"/>
    </source>
</evidence>
<dbReference type="AlphaFoldDB" id="A0A1E7EYL7"/>
<feature type="compositionally biased region" description="Low complexity" evidence="1">
    <location>
        <begin position="234"/>
        <end position="257"/>
    </location>
</feature>
<feature type="region of interest" description="Disordered" evidence="1">
    <location>
        <begin position="1"/>
        <end position="82"/>
    </location>
</feature>
<gene>
    <name evidence="2" type="ORF">FRACYDRAFT_246801</name>
</gene>
<protein>
    <submittedName>
        <fullName evidence="2">Uncharacterized protein</fullName>
    </submittedName>
</protein>
<sequence>MYDDYDRLVSRGIVRGSSDDGYPQEQQRRSQRSITTPTNHRRSGGHLQQPRQHQQQSSDSNRRRSGGGGITPGGGIMKQSSFSTKSCSSGTFCKSTGEFCAAGHELLQIPTLDRQRYLQRKQLQQLQQNASSQHSISSIALITASKATPASSIIIECDCCSKIISKSIHDNEYIAGCCLECDIDVCSHCFKNGQSYEDVVLKEWSRINNHDNNNNSANTRSSNDDNDEEQQLMPEQHQQQQQYHNNNNNNEQRPQRYNRCRPTYIGTGRVNYDDYPDPTVYQWSFTGSSSNENENDENQNYNNVEVEEEISFYPIEYFEKDFGNEIGIIQLDFYYTIGMIQTYLVHPYDGRTDLFTTRSTPKKLSTDSYRKILKDPRSYNNERYKKKQQQAL</sequence>
<organism evidence="2 3">
    <name type="scientific">Fragilariopsis cylindrus CCMP1102</name>
    <dbReference type="NCBI Taxonomy" id="635003"/>
    <lineage>
        <taxon>Eukaryota</taxon>
        <taxon>Sar</taxon>
        <taxon>Stramenopiles</taxon>
        <taxon>Ochrophyta</taxon>
        <taxon>Bacillariophyta</taxon>
        <taxon>Bacillariophyceae</taxon>
        <taxon>Bacillariophycidae</taxon>
        <taxon>Bacillariales</taxon>
        <taxon>Bacillariaceae</taxon>
        <taxon>Fragilariopsis</taxon>
    </lineage>
</organism>
<dbReference type="OrthoDB" id="53794at2759"/>
<dbReference type="InParanoid" id="A0A1E7EYL7"/>
<feature type="compositionally biased region" description="Gly residues" evidence="1">
    <location>
        <begin position="66"/>
        <end position="76"/>
    </location>
</feature>
<feature type="compositionally biased region" description="Low complexity" evidence="1">
    <location>
        <begin position="210"/>
        <end position="221"/>
    </location>
</feature>
<evidence type="ECO:0000313" key="3">
    <source>
        <dbReference type="Proteomes" id="UP000095751"/>
    </source>
</evidence>
<feature type="compositionally biased region" description="Low complexity" evidence="1">
    <location>
        <begin position="48"/>
        <end position="59"/>
    </location>
</feature>
<dbReference type="KEGG" id="fcy:FRACYDRAFT_246801"/>
<accession>A0A1E7EYL7</accession>
<name>A0A1E7EYL7_9STRA</name>
<reference evidence="2 3" key="1">
    <citation type="submission" date="2016-09" db="EMBL/GenBank/DDBJ databases">
        <title>Extensive genetic diversity and differential bi-allelic expression allows diatom success in the polar Southern Ocean.</title>
        <authorList>
            <consortium name="DOE Joint Genome Institute"/>
            <person name="Mock T."/>
            <person name="Otillar R.P."/>
            <person name="Strauss J."/>
            <person name="Dupont C."/>
            <person name="Frickenhaus S."/>
            <person name="Maumus F."/>
            <person name="Mcmullan M."/>
            <person name="Sanges R."/>
            <person name="Schmutz J."/>
            <person name="Toseland A."/>
            <person name="Valas R."/>
            <person name="Veluchamy A."/>
            <person name="Ward B.J."/>
            <person name="Allen A."/>
            <person name="Barry K."/>
            <person name="Falciatore A."/>
            <person name="Ferrante M."/>
            <person name="Fortunato A.E."/>
            <person name="Gloeckner G."/>
            <person name="Gruber A."/>
            <person name="Hipkin R."/>
            <person name="Janech M."/>
            <person name="Kroth P."/>
            <person name="Leese F."/>
            <person name="Lindquist E."/>
            <person name="Lyon B.R."/>
            <person name="Martin J."/>
            <person name="Mayer C."/>
            <person name="Parker M."/>
            <person name="Quesneville H."/>
            <person name="Raymond J."/>
            <person name="Uhlig C."/>
            <person name="Valentin K.U."/>
            <person name="Worden A.Z."/>
            <person name="Armbrust E.V."/>
            <person name="Bowler C."/>
            <person name="Green B."/>
            <person name="Moulton V."/>
            <person name="Van Oosterhout C."/>
            <person name="Grigoriev I."/>
        </authorList>
    </citation>
    <scope>NUCLEOTIDE SEQUENCE [LARGE SCALE GENOMIC DNA]</scope>
    <source>
        <strain evidence="2 3">CCMP1102</strain>
    </source>
</reference>
<dbReference type="Proteomes" id="UP000095751">
    <property type="component" value="Unassembled WGS sequence"/>
</dbReference>
<evidence type="ECO:0000256" key="1">
    <source>
        <dbReference type="SAM" id="MobiDB-lite"/>
    </source>
</evidence>
<keyword evidence="3" id="KW-1185">Reference proteome</keyword>
<dbReference type="EMBL" id="KV784370">
    <property type="protein sequence ID" value="OEU10926.1"/>
    <property type="molecule type" value="Genomic_DNA"/>
</dbReference>